<reference evidence="2" key="1">
    <citation type="journal article" date="2017" name="bioRxiv">
        <title>Comparative analysis of the genomes of Stylophora pistillata and Acropora digitifera provides evidence for extensive differences between species of corals.</title>
        <authorList>
            <person name="Voolstra C.R."/>
            <person name="Li Y."/>
            <person name="Liew Y.J."/>
            <person name="Baumgarten S."/>
            <person name="Zoccola D."/>
            <person name="Flot J.-F."/>
            <person name="Tambutte S."/>
            <person name="Allemand D."/>
            <person name="Aranda M."/>
        </authorList>
    </citation>
    <scope>NUCLEOTIDE SEQUENCE [LARGE SCALE GENOMIC DNA]</scope>
</reference>
<comment type="caution">
    <text evidence="1">The sequence shown here is derived from an EMBL/GenBank/DDBJ whole genome shotgun (WGS) entry which is preliminary data.</text>
</comment>
<dbReference type="Proteomes" id="UP000225706">
    <property type="component" value="Unassembled WGS sequence"/>
</dbReference>
<proteinExistence type="predicted"/>
<gene>
    <name evidence="1" type="ORF">AWC38_SpisGene10589</name>
</gene>
<evidence type="ECO:0000313" key="2">
    <source>
        <dbReference type="Proteomes" id="UP000225706"/>
    </source>
</evidence>
<sequence length="162" mass="18753">MQIRGFFSRLYIKQRANPQNESNDTTDKDEEDDDLLEVYASDGDEESLREARHKVMYEIGLKHPIMFDIYNVCTLAGEGRLPSLKQEIRSFAALSDVRREPAYFKSTADQDWAPLTKRGHNNVTEKDIEKAVVRNDRAEYRETKKRKIQAEALAARKRSGKT</sequence>
<dbReference type="EMBL" id="LSMT01000166">
    <property type="protein sequence ID" value="PFX24802.1"/>
    <property type="molecule type" value="Genomic_DNA"/>
</dbReference>
<dbReference type="AlphaFoldDB" id="A0A2B4S8E6"/>
<accession>A0A2B4S8E6</accession>
<protein>
    <submittedName>
        <fullName evidence="1">Uncharacterized protein</fullName>
    </submittedName>
</protein>
<evidence type="ECO:0000313" key="1">
    <source>
        <dbReference type="EMBL" id="PFX24802.1"/>
    </source>
</evidence>
<organism evidence="1 2">
    <name type="scientific">Stylophora pistillata</name>
    <name type="common">Smooth cauliflower coral</name>
    <dbReference type="NCBI Taxonomy" id="50429"/>
    <lineage>
        <taxon>Eukaryota</taxon>
        <taxon>Metazoa</taxon>
        <taxon>Cnidaria</taxon>
        <taxon>Anthozoa</taxon>
        <taxon>Hexacorallia</taxon>
        <taxon>Scleractinia</taxon>
        <taxon>Astrocoeniina</taxon>
        <taxon>Pocilloporidae</taxon>
        <taxon>Stylophora</taxon>
    </lineage>
</organism>
<name>A0A2B4S8E6_STYPI</name>
<keyword evidence="2" id="KW-1185">Reference proteome</keyword>